<evidence type="ECO:0000256" key="1">
    <source>
        <dbReference type="SAM" id="SignalP"/>
    </source>
</evidence>
<sequence length="172" mass="18852">MRSSTVIVIAALLSAPALSAAQGSETTQSFPSHFRHEKGLNHESYRHNRVARPFRQQARGHIGRRYRQASDERVGEHYYPHHDQPRYPAGHLNAAKDAYTIGTDAYDAYEAGKDAWKAIKSRADASGAISVGGALQAGNDAVQIGNDVYDAYEAGKDAWSQVKGRSLLDELD</sequence>
<comment type="caution">
    <text evidence="2">The sequence shown here is derived from an EMBL/GenBank/DDBJ whole genome shotgun (WGS) entry which is preliminary data.</text>
</comment>
<protein>
    <submittedName>
        <fullName evidence="2">Uncharacterized protein</fullName>
    </submittedName>
</protein>
<evidence type="ECO:0000313" key="3">
    <source>
        <dbReference type="Proteomes" id="UP000298390"/>
    </source>
</evidence>
<feature type="chain" id="PRO_5021443811" evidence="1">
    <location>
        <begin position="22"/>
        <end position="172"/>
    </location>
</feature>
<gene>
    <name evidence="2" type="ORF">EVJ58_g7363</name>
</gene>
<accession>A0A4Y9Y3W5</accession>
<keyword evidence="1" id="KW-0732">Signal</keyword>
<feature type="signal peptide" evidence="1">
    <location>
        <begin position="1"/>
        <end position="21"/>
    </location>
</feature>
<evidence type="ECO:0000313" key="2">
    <source>
        <dbReference type="EMBL" id="TFY56890.1"/>
    </source>
</evidence>
<dbReference type="EMBL" id="SEKV01000468">
    <property type="protein sequence ID" value="TFY56890.1"/>
    <property type="molecule type" value="Genomic_DNA"/>
</dbReference>
<dbReference type="Proteomes" id="UP000298390">
    <property type="component" value="Unassembled WGS sequence"/>
</dbReference>
<dbReference type="AlphaFoldDB" id="A0A4Y9Y3W5"/>
<organism evidence="2 3">
    <name type="scientific">Rhodofomes roseus</name>
    <dbReference type="NCBI Taxonomy" id="34475"/>
    <lineage>
        <taxon>Eukaryota</taxon>
        <taxon>Fungi</taxon>
        <taxon>Dikarya</taxon>
        <taxon>Basidiomycota</taxon>
        <taxon>Agaricomycotina</taxon>
        <taxon>Agaricomycetes</taxon>
        <taxon>Polyporales</taxon>
        <taxon>Rhodofomes</taxon>
    </lineage>
</organism>
<dbReference type="STRING" id="34475.A0A4Y9Y3W5"/>
<name>A0A4Y9Y3W5_9APHY</name>
<reference evidence="2 3" key="1">
    <citation type="submission" date="2019-01" db="EMBL/GenBank/DDBJ databases">
        <title>Genome sequencing of the rare red list fungi Fomitopsis rosea.</title>
        <authorList>
            <person name="Buettner E."/>
            <person name="Kellner H."/>
        </authorList>
    </citation>
    <scope>NUCLEOTIDE SEQUENCE [LARGE SCALE GENOMIC DNA]</scope>
    <source>
        <strain evidence="2 3">DSM 105464</strain>
    </source>
</reference>
<proteinExistence type="predicted"/>